<keyword evidence="6" id="KW-1185">Reference proteome</keyword>
<keyword evidence="1" id="KW-0805">Transcription regulation</keyword>
<reference evidence="6" key="1">
    <citation type="journal article" date="2019" name="Int. J. Syst. Evol. Microbiol.">
        <title>The Global Catalogue of Microorganisms (GCM) 10K type strain sequencing project: providing services to taxonomists for standard genome sequencing and annotation.</title>
        <authorList>
            <consortium name="The Broad Institute Genomics Platform"/>
            <consortium name="The Broad Institute Genome Sequencing Center for Infectious Disease"/>
            <person name="Wu L."/>
            <person name="Ma J."/>
        </authorList>
    </citation>
    <scope>NUCLEOTIDE SEQUENCE [LARGE SCALE GENOMIC DNA]</scope>
    <source>
        <strain evidence="6">FCH27</strain>
    </source>
</reference>
<keyword evidence="2" id="KW-0238">DNA-binding</keyword>
<dbReference type="Gene3D" id="1.10.260.40">
    <property type="entry name" value="lambda repressor-like DNA-binding domains"/>
    <property type="match status" value="1"/>
</dbReference>
<dbReference type="SUPFAM" id="SSF47413">
    <property type="entry name" value="lambda repressor-like DNA-binding domains"/>
    <property type="match status" value="1"/>
</dbReference>
<organism evidence="5 6">
    <name type="scientific">Nocardioides astragali</name>
    <dbReference type="NCBI Taxonomy" id="1776736"/>
    <lineage>
        <taxon>Bacteria</taxon>
        <taxon>Bacillati</taxon>
        <taxon>Actinomycetota</taxon>
        <taxon>Actinomycetes</taxon>
        <taxon>Propionibacteriales</taxon>
        <taxon>Nocardioidaceae</taxon>
        <taxon>Nocardioides</taxon>
    </lineage>
</organism>
<sequence>MTPTAAPSEHLLHFGAAVRRHREEAGMSQEQLGHRAGLHRTYIGGVERGERNVGLLNVFAIADALDVPAGELLHVTPRSP</sequence>
<gene>
    <name evidence="5" type="ORF">ACFQO6_05090</name>
</gene>
<dbReference type="EMBL" id="JBHTCH010000004">
    <property type="protein sequence ID" value="MFC7359637.1"/>
    <property type="molecule type" value="Genomic_DNA"/>
</dbReference>
<dbReference type="InterPro" id="IPR050807">
    <property type="entry name" value="TransReg_Diox_bact_type"/>
</dbReference>
<evidence type="ECO:0000259" key="4">
    <source>
        <dbReference type="PROSITE" id="PS50943"/>
    </source>
</evidence>
<dbReference type="PANTHER" id="PTHR46797">
    <property type="entry name" value="HTH-TYPE TRANSCRIPTIONAL REGULATOR"/>
    <property type="match status" value="1"/>
</dbReference>
<dbReference type="PROSITE" id="PS50943">
    <property type="entry name" value="HTH_CROC1"/>
    <property type="match status" value="1"/>
</dbReference>
<dbReference type="CDD" id="cd00093">
    <property type="entry name" value="HTH_XRE"/>
    <property type="match status" value="1"/>
</dbReference>
<dbReference type="InterPro" id="IPR010982">
    <property type="entry name" value="Lambda_DNA-bd_dom_sf"/>
</dbReference>
<evidence type="ECO:0000313" key="5">
    <source>
        <dbReference type="EMBL" id="MFC7359637.1"/>
    </source>
</evidence>
<dbReference type="Pfam" id="PF01381">
    <property type="entry name" value="HTH_3"/>
    <property type="match status" value="1"/>
</dbReference>
<evidence type="ECO:0000256" key="1">
    <source>
        <dbReference type="ARBA" id="ARBA00023015"/>
    </source>
</evidence>
<evidence type="ECO:0000313" key="6">
    <source>
        <dbReference type="Proteomes" id="UP001596524"/>
    </source>
</evidence>
<dbReference type="InterPro" id="IPR001387">
    <property type="entry name" value="Cro/C1-type_HTH"/>
</dbReference>
<dbReference type="Proteomes" id="UP001596524">
    <property type="component" value="Unassembled WGS sequence"/>
</dbReference>
<name>A0ABW2N0M1_9ACTN</name>
<proteinExistence type="predicted"/>
<dbReference type="SMART" id="SM00530">
    <property type="entry name" value="HTH_XRE"/>
    <property type="match status" value="1"/>
</dbReference>
<protein>
    <submittedName>
        <fullName evidence="5">Helix-turn-helix domain-containing protein</fullName>
    </submittedName>
</protein>
<dbReference type="RefSeq" id="WP_255889752.1">
    <property type="nucleotide sequence ID" value="NZ_JAFMZM010000002.1"/>
</dbReference>
<accession>A0ABW2N0M1</accession>
<evidence type="ECO:0000256" key="2">
    <source>
        <dbReference type="ARBA" id="ARBA00023125"/>
    </source>
</evidence>
<evidence type="ECO:0000256" key="3">
    <source>
        <dbReference type="ARBA" id="ARBA00023163"/>
    </source>
</evidence>
<dbReference type="PANTHER" id="PTHR46797:SF23">
    <property type="entry name" value="HTH-TYPE TRANSCRIPTIONAL REGULATOR SUTR"/>
    <property type="match status" value="1"/>
</dbReference>
<comment type="caution">
    <text evidence="5">The sequence shown here is derived from an EMBL/GenBank/DDBJ whole genome shotgun (WGS) entry which is preliminary data.</text>
</comment>
<feature type="domain" description="HTH cro/C1-type" evidence="4">
    <location>
        <begin position="18"/>
        <end position="72"/>
    </location>
</feature>
<keyword evidence="3" id="KW-0804">Transcription</keyword>